<keyword evidence="3" id="KW-1185">Reference proteome</keyword>
<accession>A0A6G0XB75</accession>
<proteinExistence type="predicted"/>
<feature type="region of interest" description="Disordered" evidence="1">
    <location>
        <begin position="241"/>
        <end position="263"/>
    </location>
</feature>
<dbReference type="Proteomes" id="UP000481153">
    <property type="component" value="Unassembled WGS sequence"/>
</dbReference>
<comment type="caution">
    <text evidence="2">The sequence shown here is derived from an EMBL/GenBank/DDBJ whole genome shotgun (WGS) entry which is preliminary data.</text>
</comment>
<dbReference type="Gene3D" id="3.80.10.10">
    <property type="entry name" value="Ribonuclease Inhibitor"/>
    <property type="match status" value="1"/>
</dbReference>
<evidence type="ECO:0008006" key="4">
    <source>
        <dbReference type="Google" id="ProtNLM"/>
    </source>
</evidence>
<reference evidence="2 3" key="1">
    <citation type="submission" date="2019-07" db="EMBL/GenBank/DDBJ databases">
        <title>Genomics analysis of Aphanomyces spp. identifies a new class of oomycete effector associated with host adaptation.</title>
        <authorList>
            <person name="Gaulin E."/>
        </authorList>
    </citation>
    <scope>NUCLEOTIDE SEQUENCE [LARGE SCALE GENOMIC DNA]</scope>
    <source>
        <strain evidence="2 3">ATCC 201684</strain>
    </source>
</reference>
<protein>
    <recommendedName>
        <fullName evidence="4">U2A'/phosphoprotein 32 family A C-terminal domain-containing protein</fullName>
    </recommendedName>
</protein>
<dbReference type="InterPro" id="IPR032675">
    <property type="entry name" value="LRR_dom_sf"/>
</dbReference>
<dbReference type="SUPFAM" id="SSF52058">
    <property type="entry name" value="L domain-like"/>
    <property type="match status" value="1"/>
</dbReference>
<dbReference type="EMBL" id="VJMJ01000084">
    <property type="protein sequence ID" value="KAF0737264.1"/>
    <property type="molecule type" value="Genomic_DNA"/>
</dbReference>
<evidence type="ECO:0000313" key="2">
    <source>
        <dbReference type="EMBL" id="KAF0737264.1"/>
    </source>
</evidence>
<dbReference type="VEuPathDB" id="FungiDB:AeMF1_011165"/>
<name>A0A6G0XB75_9STRA</name>
<evidence type="ECO:0000313" key="3">
    <source>
        <dbReference type="Proteomes" id="UP000481153"/>
    </source>
</evidence>
<organism evidence="2 3">
    <name type="scientific">Aphanomyces euteiches</name>
    <dbReference type="NCBI Taxonomy" id="100861"/>
    <lineage>
        <taxon>Eukaryota</taxon>
        <taxon>Sar</taxon>
        <taxon>Stramenopiles</taxon>
        <taxon>Oomycota</taxon>
        <taxon>Saprolegniomycetes</taxon>
        <taxon>Saprolegniales</taxon>
        <taxon>Verrucalvaceae</taxon>
        <taxon>Aphanomyces</taxon>
    </lineage>
</organism>
<evidence type="ECO:0000256" key="1">
    <source>
        <dbReference type="SAM" id="MobiDB-lite"/>
    </source>
</evidence>
<gene>
    <name evidence="2" type="ORF">Ae201684_006439</name>
</gene>
<feature type="compositionally biased region" description="Acidic residues" evidence="1">
    <location>
        <begin position="247"/>
        <end position="258"/>
    </location>
</feature>
<dbReference type="AlphaFoldDB" id="A0A6G0XB75"/>
<sequence>MDPRQDDLLDVDLKSIARHAYDVANQTGRLVLSRMKLEKVPRSIEYLTRLVELDLSHNRLVRFPGRWLAQLFPHLGALSLACNELQCLQDILDLSKLSRLHTLNVEGNPLPLVSNRIYLLEALFRAPSSSTTRAAAVVVESNQTSMATTTAAPVPRREGFAMLQYLNGEMISLDDIQAVERELGRRLRYDTKQTSTLQRKPKAPWATRKTVQEILKKEMASATFPPVKKLPVLRYAVDGHATPEPLRDEDDAPDEESYEGLTKDEAEELRRELRLGLIVDAPASPTFVVDSAAAVENSSWNDPILSFDTLPIDQRCLVREKAKRDTSLEDNPFEANLVVENMVQAERSRRLTQRSIHILSSTLHGSASEGSLRRQCDTAEQLVERLNTQHTRAIVERNFQLTETFCKQEVRVGETRLAPEFRDVIEIDLKQIKATNSKLIGKTKLDPTTLVDSIDLGLSRVRNENAVEGVVKSLNANHEKRLIQALIDSDQQVVEEEVRRQKMQEHKDRLEKIARRGQIHVTVKSPRKVSGWQRRNALAASAQVDFSPSKVKGRAMPQRKPGRRILPYERIETVEEARLDALPSVTTKELLLRCASIRKQSRANLQALGQAKHDFVENEIHWEERRRDPIELLRRKVKASACDGNELMIGNQEFIYLHQ</sequence>